<dbReference type="GO" id="GO:0016887">
    <property type="term" value="F:ATP hydrolysis activity"/>
    <property type="evidence" value="ECO:0007669"/>
    <property type="project" value="InterPro"/>
</dbReference>
<dbReference type="GO" id="GO:0005524">
    <property type="term" value="F:ATP binding"/>
    <property type="evidence" value="ECO:0007669"/>
    <property type="project" value="UniProtKB-KW"/>
</dbReference>
<dbReference type="Proteomes" id="UP000249524">
    <property type="component" value="Unassembled WGS sequence"/>
</dbReference>
<evidence type="ECO:0000256" key="2">
    <source>
        <dbReference type="ARBA" id="ARBA00022741"/>
    </source>
</evidence>
<keyword evidence="3 5" id="KW-0067">ATP-binding</keyword>
<gene>
    <name evidence="5" type="ORF">DJ019_09590</name>
</gene>
<dbReference type="PANTHER" id="PTHR42781:SF4">
    <property type="entry name" value="SPERMIDINE_PUTRESCINE IMPORT ATP-BINDING PROTEIN POTA"/>
    <property type="match status" value="1"/>
</dbReference>
<dbReference type="EMBL" id="QFYS01000003">
    <property type="protein sequence ID" value="RAK66484.1"/>
    <property type="molecule type" value="Genomic_DNA"/>
</dbReference>
<dbReference type="InterPro" id="IPR003439">
    <property type="entry name" value="ABC_transporter-like_ATP-bd"/>
</dbReference>
<sequence length="237" mass="25965">MTDGLVVRLRQRRPVDLDLELACASGRVLGVVGPSGAGKTTLLRFIAGLGRADEGSIRVAGETWFDSVSGVWRPPHRRAVGLVFQEHALFPHLTALDNVALALKRLPARARREEAARLLARVHLAGLEQRRPSALSGGQRQRVAIARALARDPAVLLLDEPFSAVDRRTRASLHRQLAELRQSLDIPVVLVSHDIEEVVRLADEVAVLDRGCIVRHARADELLADADMRRLLLGDDG</sequence>
<comment type="caution">
    <text evidence="5">The sequence shown here is derived from an EMBL/GenBank/DDBJ whole genome shotgun (WGS) entry which is preliminary data.</text>
</comment>
<dbReference type="SMART" id="SM00382">
    <property type="entry name" value="AAA"/>
    <property type="match status" value="1"/>
</dbReference>
<evidence type="ECO:0000259" key="4">
    <source>
        <dbReference type="PROSITE" id="PS50893"/>
    </source>
</evidence>
<dbReference type="PROSITE" id="PS00211">
    <property type="entry name" value="ABC_TRANSPORTER_1"/>
    <property type="match status" value="1"/>
</dbReference>
<dbReference type="InterPro" id="IPR027417">
    <property type="entry name" value="P-loop_NTPase"/>
</dbReference>
<dbReference type="RefSeq" id="WP_111275793.1">
    <property type="nucleotide sequence ID" value="NZ_QFYS01000003.1"/>
</dbReference>
<dbReference type="OrthoDB" id="9802264at2"/>
<dbReference type="AlphaFoldDB" id="A0A328BKL9"/>
<evidence type="ECO:0000313" key="5">
    <source>
        <dbReference type="EMBL" id="RAK66484.1"/>
    </source>
</evidence>
<reference evidence="5 6" key="1">
    <citation type="submission" date="2018-05" db="EMBL/GenBank/DDBJ databases">
        <authorList>
            <person name="Lanie J.A."/>
            <person name="Ng W.-L."/>
            <person name="Kazmierczak K.M."/>
            <person name="Andrzejewski T.M."/>
            <person name="Davidsen T.M."/>
            <person name="Wayne K.J."/>
            <person name="Tettelin H."/>
            <person name="Glass J.I."/>
            <person name="Rusch D."/>
            <person name="Podicherti R."/>
            <person name="Tsui H.-C.T."/>
            <person name="Winkler M.E."/>
        </authorList>
    </citation>
    <scope>NUCLEOTIDE SEQUENCE [LARGE SCALE GENOMIC DNA]</scope>
    <source>
        <strain evidence="5 6">BUT-10</strain>
    </source>
</reference>
<name>A0A328BKL9_9CAUL</name>
<proteinExistence type="predicted"/>
<evidence type="ECO:0000313" key="6">
    <source>
        <dbReference type="Proteomes" id="UP000249524"/>
    </source>
</evidence>
<keyword evidence="1" id="KW-0813">Transport</keyword>
<organism evidence="5 6">
    <name type="scientific">Phenylobacterium kunshanense</name>
    <dbReference type="NCBI Taxonomy" id="1445034"/>
    <lineage>
        <taxon>Bacteria</taxon>
        <taxon>Pseudomonadati</taxon>
        <taxon>Pseudomonadota</taxon>
        <taxon>Alphaproteobacteria</taxon>
        <taxon>Caulobacterales</taxon>
        <taxon>Caulobacteraceae</taxon>
        <taxon>Phenylobacterium</taxon>
    </lineage>
</organism>
<keyword evidence="2" id="KW-0547">Nucleotide-binding</keyword>
<dbReference type="InterPro" id="IPR050093">
    <property type="entry name" value="ABC_SmlMolc_Importer"/>
</dbReference>
<dbReference type="InterPro" id="IPR003593">
    <property type="entry name" value="AAA+_ATPase"/>
</dbReference>
<dbReference type="PROSITE" id="PS50893">
    <property type="entry name" value="ABC_TRANSPORTER_2"/>
    <property type="match status" value="1"/>
</dbReference>
<dbReference type="SUPFAM" id="SSF52540">
    <property type="entry name" value="P-loop containing nucleoside triphosphate hydrolases"/>
    <property type="match status" value="1"/>
</dbReference>
<dbReference type="InterPro" id="IPR017871">
    <property type="entry name" value="ABC_transporter-like_CS"/>
</dbReference>
<keyword evidence="6" id="KW-1185">Reference proteome</keyword>
<dbReference type="Gene3D" id="3.40.50.300">
    <property type="entry name" value="P-loop containing nucleotide triphosphate hydrolases"/>
    <property type="match status" value="1"/>
</dbReference>
<evidence type="ECO:0000256" key="1">
    <source>
        <dbReference type="ARBA" id="ARBA00022448"/>
    </source>
</evidence>
<evidence type="ECO:0000256" key="3">
    <source>
        <dbReference type="ARBA" id="ARBA00022840"/>
    </source>
</evidence>
<accession>A0A328BKL9</accession>
<dbReference type="PANTHER" id="PTHR42781">
    <property type="entry name" value="SPERMIDINE/PUTRESCINE IMPORT ATP-BINDING PROTEIN POTA"/>
    <property type="match status" value="1"/>
</dbReference>
<feature type="domain" description="ABC transporter" evidence="4">
    <location>
        <begin position="1"/>
        <end position="235"/>
    </location>
</feature>
<protein>
    <submittedName>
        <fullName evidence="5">ABC transporter ATP-binding protein</fullName>
    </submittedName>
</protein>
<dbReference type="Pfam" id="PF00005">
    <property type="entry name" value="ABC_tran"/>
    <property type="match status" value="1"/>
</dbReference>